<organism evidence="1 2">
    <name type="scientific">Cirrhinus molitorella</name>
    <name type="common">mud carp</name>
    <dbReference type="NCBI Taxonomy" id="172907"/>
    <lineage>
        <taxon>Eukaryota</taxon>
        <taxon>Metazoa</taxon>
        <taxon>Chordata</taxon>
        <taxon>Craniata</taxon>
        <taxon>Vertebrata</taxon>
        <taxon>Euteleostomi</taxon>
        <taxon>Actinopterygii</taxon>
        <taxon>Neopterygii</taxon>
        <taxon>Teleostei</taxon>
        <taxon>Ostariophysi</taxon>
        <taxon>Cypriniformes</taxon>
        <taxon>Cyprinidae</taxon>
        <taxon>Labeoninae</taxon>
        <taxon>Labeonini</taxon>
        <taxon>Cirrhinus</taxon>
    </lineage>
</organism>
<dbReference type="EMBL" id="JAUYZG010000006">
    <property type="protein sequence ID" value="KAK2905129.1"/>
    <property type="molecule type" value="Genomic_DNA"/>
</dbReference>
<comment type="caution">
    <text evidence="1">The sequence shown here is derived from an EMBL/GenBank/DDBJ whole genome shotgun (WGS) entry which is preliminary data.</text>
</comment>
<reference evidence="1" key="1">
    <citation type="submission" date="2023-08" db="EMBL/GenBank/DDBJ databases">
        <title>Chromosome-level Genome Assembly of mud carp (Cirrhinus molitorella).</title>
        <authorList>
            <person name="Liu H."/>
        </authorList>
    </citation>
    <scope>NUCLEOTIDE SEQUENCE</scope>
    <source>
        <strain evidence="1">Prfri</strain>
        <tissue evidence="1">Muscle</tissue>
    </source>
</reference>
<dbReference type="AlphaFoldDB" id="A0AA88PXN2"/>
<sequence>MGFFPDKKLPELVAPLSLPGSSTAVATEKGLGYQRNGECATRVSMCQQQPLHHERPAASASPVIPLIRVPLITANARSLLPGMTPKQQSTYDTSSVSRLPPVEQETFQLPTTKVYAEVSLTGCTKAEATDTERFHRLHHLPSILSCCSSKYLPESGRLDL</sequence>
<proteinExistence type="predicted"/>
<evidence type="ECO:0000313" key="2">
    <source>
        <dbReference type="Proteomes" id="UP001187343"/>
    </source>
</evidence>
<protein>
    <submittedName>
        <fullName evidence="1">Uncharacterized protein</fullName>
    </submittedName>
</protein>
<gene>
    <name evidence="1" type="ORF">Q8A67_006928</name>
</gene>
<name>A0AA88PXN2_9TELE</name>
<dbReference type="Proteomes" id="UP001187343">
    <property type="component" value="Unassembled WGS sequence"/>
</dbReference>
<evidence type="ECO:0000313" key="1">
    <source>
        <dbReference type="EMBL" id="KAK2905129.1"/>
    </source>
</evidence>
<accession>A0AA88PXN2</accession>
<keyword evidence="2" id="KW-1185">Reference proteome</keyword>